<protein>
    <submittedName>
        <fullName evidence="2">Uncharacterized protein</fullName>
    </submittedName>
</protein>
<reference evidence="2 3" key="1">
    <citation type="journal article" date="2019" name="Philos. Trans. R. Soc. Lond., B, Biol. Sci.">
        <title>Ant behaviour and brain gene expression of defending hosts depend on the ecological success of the intruding social parasite.</title>
        <authorList>
            <person name="Kaur R."/>
            <person name="Stoldt M."/>
            <person name="Jongepier E."/>
            <person name="Feldmeyer B."/>
            <person name="Menzel F."/>
            <person name="Bornberg-Bauer E."/>
            <person name="Foitzik S."/>
        </authorList>
    </citation>
    <scope>NUCLEOTIDE SEQUENCE [LARGE SCALE GENOMIC DNA]</scope>
    <source>
        <tissue evidence="2">Whole body</tissue>
    </source>
</reference>
<proteinExistence type="predicted"/>
<feature type="region of interest" description="Disordered" evidence="1">
    <location>
        <begin position="120"/>
        <end position="145"/>
    </location>
</feature>
<accession>A0A4S2KGE7</accession>
<organism evidence="2 3">
    <name type="scientific">Temnothorax longispinosus</name>
    <dbReference type="NCBI Taxonomy" id="300112"/>
    <lineage>
        <taxon>Eukaryota</taxon>
        <taxon>Metazoa</taxon>
        <taxon>Ecdysozoa</taxon>
        <taxon>Arthropoda</taxon>
        <taxon>Hexapoda</taxon>
        <taxon>Insecta</taxon>
        <taxon>Pterygota</taxon>
        <taxon>Neoptera</taxon>
        <taxon>Endopterygota</taxon>
        <taxon>Hymenoptera</taxon>
        <taxon>Apocrita</taxon>
        <taxon>Aculeata</taxon>
        <taxon>Formicoidea</taxon>
        <taxon>Formicidae</taxon>
        <taxon>Myrmicinae</taxon>
        <taxon>Temnothorax</taxon>
    </lineage>
</organism>
<evidence type="ECO:0000313" key="3">
    <source>
        <dbReference type="Proteomes" id="UP000310200"/>
    </source>
</evidence>
<evidence type="ECO:0000256" key="1">
    <source>
        <dbReference type="SAM" id="MobiDB-lite"/>
    </source>
</evidence>
<name>A0A4S2KGE7_9HYME</name>
<evidence type="ECO:0000313" key="2">
    <source>
        <dbReference type="EMBL" id="TGZ46698.1"/>
    </source>
</evidence>
<feature type="region of interest" description="Disordered" evidence="1">
    <location>
        <begin position="415"/>
        <end position="439"/>
    </location>
</feature>
<sequence length="568" mass="64667">METILGIECDARHYGRHEHHPVHQTPSAFYDRQKLLAVKSKLRYLFTRAHGLCRGVLDALSYYHTTITLPCMTSRVIAVPGNVPKRANTRASQLEELALDCWTKEAYNLNTFAHHSMMYSETTRKTKQSPVERNMRRKGGPEGRSWIDRFQTQFQQITDPTSPFVNRKVFLIGNNRQHPAAGLYPPIAEYQIYRVKRRRYTYIGGPRGSVLATRVPITDARTTPQTHYGNESADLGHTSWKRCGGETRRWSAAEERPFRPVSADKNLRVGRTEKEEERKLREAEAIDGREAGWRRIKENEKAALRSTRAKGRVERYCSRKQNLNRTDKENHKFGFELESLVETYLTKTSEFNKENKLNTYVNKSWDPRHASPTEIFLPALSNDRLYYLTDLNGDCWGEGAKGREMKRAAKETRVRAGDLGGGGGDGDAGGGGGSGWWLPATRERGNGMEREREHGGAEVSGKLNLAQDVTAPGNTGASVRLMDVTSTIEAFVQQNLECTSSKFDPSQFDLIRSSRSTVSSITPWSAPKLFSDMNKLIMLRERELRRVYTSGVEMETRDGRRIIFSWHR</sequence>
<gene>
    <name evidence="2" type="ORF">DBV15_09140</name>
</gene>
<keyword evidence="3" id="KW-1185">Reference proteome</keyword>
<comment type="caution">
    <text evidence="2">The sequence shown here is derived from an EMBL/GenBank/DDBJ whole genome shotgun (WGS) entry which is preliminary data.</text>
</comment>
<dbReference type="EMBL" id="QBLH01002826">
    <property type="protein sequence ID" value="TGZ46698.1"/>
    <property type="molecule type" value="Genomic_DNA"/>
</dbReference>
<dbReference type="Proteomes" id="UP000310200">
    <property type="component" value="Unassembled WGS sequence"/>
</dbReference>
<feature type="compositionally biased region" description="Gly residues" evidence="1">
    <location>
        <begin position="418"/>
        <end position="435"/>
    </location>
</feature>
<dbReference type="AlphaFoldDB" id="A0A4S2KGE7"/>